<reference evidence="2 3" key="1">
    <citation type="submission" date="2017-02" db="EMBL/GenBank/DDBJ databases">
        <authorList>
            <person name="Peterson S.W."/>
        </authorList>
    </citation>
    <scope>NUCLEOTIDE SEQUENCE [LARGE SCALE GENOMIC DNA]</scope>
    <source>
        <strain evidence="2 3">ATCC 43854</strain>
    </source>
</reference>
<evidence type="ECO:0000313" key="2">
    <source>
        <dbReference type="EMBL" id="SJZ49545.1"/>
    </source>
</evidence>
<proteinExistence type="predicted"/>
<dbReference type="Proteomes" id="UP000190449">
    <property type="component" value="Unassembled WGS sequence"/>
</dbReference>
<dbReference type="EMBL" id="FUWU01000009">
    <property type="protein sequence ID" value="SJZ49545.1"/>
    <property type="molecule type" value="Genomic_DNA"/>
</dbReference>
<feature type="compositionally biased region" description="Basic and acidic residues" evidence="1">
    <location>
        <begin position="8"/>
        <end position="17"/>
    </location>
</feature>
<sequence length="53" mass="5950">MESVPHSGENKTTEKHSHSPPTLVSFNELQNSVKKSMFHLTKTVIASEKPLFI</sequence>
<gene>
    <name evidence="2" type="ORF">SAMN02745108_00763</name>
</gene>
<feature type="region of interest" description="Disordered" evidence="1">
    <location>
        <begin position="1"/>
        <end position="23"/>
    </location>
</feature>
<evidence type="ECO:0000256" key="1">
    <source>
        <dbReference type="SAM" id="MobiDB-lite"/>
    </source>
</evidence>
<organism evidence="2 3">
    <name type="scientific">Fibrobacter intestinalis</name>
    <dbReference type="NCBI Taxonomy" id="28122"/>
    <lineage>
        <taxon>Bacteria</taxon>
        <taxon>Pseudomonadati</taxon>
        <taxon>Fibrobacterota</taxon>
        <taxon>Fibrobacteria</taxon>
        <taxon>Fibrobacterales</taxon>
        <taxon>Fibrobacteraceae</taxon>
        <taxon>Fibrobacter</taxon>
    </lineage>
</organism>
<name>A0A1T4L4A2_9BACT</name>
<protein>
    <submittedName>
        <fullName evidence="2">Uncharacterized protein</fullName>
    </submittedName>
</protein>
<evidence type="ECO:0000313" key="3">
    <source>
        <dbReference type="Proteomes" id="UP000190449"/>
    </source>
</evidence>
<accession>A0A1T4L4A2</accession>
<dbReference type="AlphaFoldDB" id="A0A1T4L4A2"/>